<organism evidence="2 3">
    <name type="scientific">Erysiphe neolycopersici</name>
    <dbReference type="NCBI Taxonomy" id="212602"/>
    <lineage>
        <taxon>Eukaryota</taxon>
        <taxon>Fungi</taxon>
        <taxon>Dikarya</taxon>
        <taxon>Ascomycota</taxon>
        <taxon>Pezizomycotina</taxon>
        <taxon>Leotiomycetes</taxon>
        <taxon>Erysiphales</taxon>
        <taxon>Erysiphaceae</taxon>
        <taxon>Erysiphe</taxon>
    </lineage>
</organism>
<evidence type="ECO:0000313" key="3">
    <source>
        <dbReference type="Proteomes" id="UP000286134"/>
    </source>
</evidence>
<keyword evidence="3" id="KW-1185">Reference proteome</keyword>
<name>A0A420HIY7_9PEZI</name>
<proteinExistence type="predicted"/>
<feature type="region of interest" description="Disordered" evidence="1">
    <location>
        <begin position="1"/>
        <end position="21"/>
    </location>
</feature>
<comment type="caution">
    <text evidence="2">The sequence shown here is derived from an EMBL/GenBank/DDBJ whole genome shotgun (WGS) entry which is preliminary data.</text>
</comment>
<dbReference type="Proteomes" id="UP000286134">
    <property type="component" value="Unassembled WGS sequence"/>
</dbReference>
<dbReference type="AlphaFoldDB" id="A0A420HIY7"/>
<evidence type="ECO:0000313" key="2">
    <source>
        <dbReference type="EMBL" id="RKF57385.1"/>
    </source>
</evidence>
<dbReference type="OrthoDB" id="3604193at2759"/>
<reference evidence="2 3" key="1">
    <citation type="journal article" date="2018" name="BMC Genomics">
        <title>Comparative genome analyses reveal sequence features reflecting distinct modes of host-adaptation between dicot and monocot powdery mildew.</title>
        <authorList>
            <person name="Wu Y."/>
            <person name="Ma X."/>
            <person name="Pan Z."/>
            <person name="Kale S.D."/>
            <person name="Song Y."/>
            <person name="King H."/>
            <person name="Zhang Q."/>
            <person name="Presley C."/>
            <person name="Deng X."/>
            <person name="Wei C.I."/>
            <person name="Xiao S."/>
        </authorList>
    </citation>
    <scope>NUCLEOTIDE SEQUENCE [LARGE SCALE GENOMIC DNA]</scope>
    <source>
        <strain evidence="2">UMSG2</strain>
    </source>
</reference>
<protein>
    <submittedName>
        <fullName evidence="2">Uncharacterized protein</fullName>
    </submittedName>
</protein>
<dbReference type="EMBL" id="MCFK01007459">
    <property type="protein sequence ID" value="RKF57385.1"/>
    <property type="molecule type" value="Genomic_DNA"/>
</dbReference>
<sequence length="77" mass="8900">MKSSITDSVISSKPSSMNMAVHDTSYRRKYHHLHRSQHLLLKGNSPKRRQANITVTHLKARQASNTRKAHLTYTDHH</sequence>
<gene>
    <name evidence="2" type="ORF">OnM2_074033</name>
</gene>
<accession>A0A420HIY7</accession>
<feature type="compositionally biased region" description="Polar residues" evidence="1">
    <location>
        <begin position="1"/>
        <end position="18"/>
    </location>
</feature>
<evidence type="ECO:0000256" key="1">
    <source>
        <dbReference type="SAM" id="MobiDB-lite"/>
    </source>
</evidence>